<dbReference type="Pfam" id="PF08240">
    <property type="entry name" value="ADH_N"/>
    <property type="match status" value="1"/>
</dbReference>
<evidence type="ECO:0000313" key="4">
    <source>
        <dbReference type="EMBL" id="MFC1410846.1"/>
    </source>
</evidence>
<dbReference type="InterPro" id="IPR013154">
    <property type="entry name" value="ADH-like_N"/>
</dbReference>
<dbReference type="SMART" id="SM00829">
    <property type="entry name" value="PKS_ER"/>
    <property type="match status" value="1"/>
</dbReference>
<dbReference type="PANTHER" id="PTHR48106:SF18">
    <property type="entry name" value="QUINONE OXIDOREDUCTASE PIG3"/>
    <property type="match status" value="1"/>
</dbReference>
<name>A0ABV6VAU0_9ACTN</name>
<protein>
    <submittedName>
        <fullName evidence="4">Zinc-binding alcohol dehydrogenase family protein</fullName>
    </submittedName>
</protein>
<dbReference type="InterPro" id="IPR020843">
    <property type="entry name" value="ER"/>
</dbReference>
<gene>
    <name evidence="4" type="ORF">ACEZDG_16405</name>
</gene>
<dbReference type="Pfam" id="PF00107">
    <property type="entry name" value="ADH_zinc_N"/>
    <property type="match status" value="1"/>
</dbReference>
<dbReference type="SUPFAM" id="SSF51735">
    <property type="entry name" value="NAD(P)-binding Rossmann-fold domains"/>
    <property type="match status" value="1"/>
</dbReference>
<evidence type="ECO:0000259" key="3">
    <source>
        <dbReference type="SMART" id="SM00829"/>
    </source>
</evidence>
<dbReference type="Gene3D" id="3.90.180.10">
    <property type="entry name" value="Medium-chain alcohol dehydrogenases, catalytic domain"/>
    <property type="match status" value="1"/>
</dbReference>
<evidence type="ECO:0000256" key="1">
    <source>
        <dbReference type="ARBA" id="ARBA00022857"/>
    </source>
</evidence>
<comment type="caution">
    <text evidence="4">The sequence shown here is derived from an EMBL/GenBank/DDBJ whole genome shotgun (WGS) entry which is preliminary data.</text>
</comment>
<dbReference type="PANTHER" id="PTHR48106">
    <property type="entry name" value="QUINONE OXIDOREDUCTASE PIG3-RELATED"/>
    <property type="match status" value="1"/>
</dbReference>
<dbReference type="RefSeq" id="WP_380509312.1">
    <property type="nucleotide sequence ID" value="NZ_JBHEZX010000006.1"/>
</dbReference>
<reference evidence="4 5" key="1">
    <citation type="submission" date="2024-09" db="EMBL/GenBank/DDBJ databases">
        <authorList>
            <person name="Lee S.D."/>
        </authorList>
    </citation>
    <scope>NUCLEOTIDE SEQUENCE [LARGE SCALE GENOMIC DNA]</scope>
    <source>
        <strain evidence="4 5">N1-1</strain>
    </source>
</reference>
<dbReference type="Gene3D" id="3.40.50.720">
    <property type="entry name" value="NAD(P)-binding Rossmann-like Domain"/>
    <property type="match status" value="1"/>
</dbReference>
<sequence length="318" mass="31935">MRAAVVADLGQAPAIGGRDEPRRTPGTTLVRVTAAALNPIDLLISGGGHPIGRPQPSHVPGVEGVGTVVESDTLAPGTRVRVSVPGCFVSGTFAEYVAVPEAACVPVPDPLADDLAAAIGVVGISALIGLRDVAALRPGESVLVLGATGGLGRAFLHLARALGAGRVVAAGRDEARLAALPDLADGAVLLDHDPAEFRTRLEKAGGPVDVVVDPLWGPYASAALAVLRPAGRLLNVGQCAGAEASVDAGALRHAGLKVLGLSGSSLTPEQSAAAYAEVAAYAAAGRFDLAREVYALEDVADAWAAQAGSPGRKLVLRP</sequence>
<dbReference type="SUPFAM" id="SSF50129">
    <property type="entry name" value="GroES-like"/>
    <property type="match status" value="1"/>
</dbReference>
<organism evidence="4 5">
    <name type="scientific">Streptacidiphilus alkalitolerans</name>
    <dbReference type="NCBI Taxonomy" id="3342712"/>
    <lineage>
        <taxon>Bacteria</taxon>
        <taxon>Bacillati</taxon>
        <taxon>Actinomycetota</taxon>
        <taxon>Actinomycetes</taxon>
        <taxon>Kitasatosporales</taxon>
        <taxon>Streptomycetaceae</taxon>
        <taxon>Streptacidiphilus</taxon>
    </lineage>
</organism>
<proteinExistence type="predicted"/>
<feature type="domain" description="Enoyl reductase (ER)" evidence="3">
    <location>
        <begin position="10"/>
        <end position="316"/>
    </location>
</feature>
<dbReference type="InterPro" id="IPR011032">
    <property type="entry name" value="GroES-like_sf"/>
</dbReference>
<dbReference type="InterPro" id="IPR013149">
    <property type="entry name" value="ADH-like_C"/>
</dbReference>
<dbReference type="EMBL" id="JBHEZX010000006">
    <property type="protein sequence ID" value="MFC1410846.1"/>
    <property type="molecule type" value="Genomic_DNA"/>
</dbReference>
<evidence type="ECO:0000256" key="2">
    <source>
        <dbReference type="ARBA" id="ARBA00023002"/>
    </source>
</evidence>
<dbReference type="InterPro" id="IPR036291">
    <property type="entry name" value="NAD(P)-bd_dom_sf"/>
</dbReference>
<keyword evidence="1" id="KW-0521">NADP</keyword>
<accession>A0ABV6VAU0</accession>
<evidence type="ECO:0000313" key="5">
    <source>
        <dbReference type="Proteomes" id="UP001592582"/>
    </source>
</evidence>
<dbReference type="Proteomes" id="UP001592582">
    <property type="component" value="Unassembled WGS sequence"/>
</dbReference>
<keyword evidence="5" id="KW-1185">Reference proteome</keyword>
<keyword evidence="2" id="KW-0560">Oxidoreductase</keyword>